<dbReference type="InterPro" id="IPR006549">
    <property type="entry name" value="HAD-SF_hydro_IIIA"/>
</dbReference>
<dbReference type="GO" id="GO:0003690">
    <property type="term" value="F:double-stranded DNA binding"/>
    <property type="evidence" value="ECO:0007669"/>
    <property type="project" value="TreeGrafter"/>
</dbReference>
<name>A0A6G1HEC5_9PEZI</name>
<dbReference type="Gene3D" id="3.40.50.300">
    <property type="entry name" value="P-loop containing nucleotide triphosphate hydrolases"/>
    <property type="match status" value="1"/>
</dbReference>
<gene>
    <name evidence="2" type="ORF">K402DRAFT_417325</name>
</gene>
<evidence type="ECO:0000313" key="3">
    <source>
        <dbReference type="Proteomes" id="UP000800041"/>
    </source>
</evidence>
<evidence type="ECO:0000256" key="1">
    <source>
        <dbReference type="SAM" id="MobiDB-lite"/>
    </source>
</evidence>
<dbReference type="GO" id="GO:0046404">
    <property type="term" value="F:ATP-dependent polydeoxyribonucleotide 5'-hydroxyl-kinase activity"/>
    <property type="evidence" value="ECO:0007669"/>
    <property type="project" value="TreeGrafter"/>
</dbReference>
<dbReference type="NCBIfam" id="TIGR01664">
    <property type="entry name" value="DNA-3'-Pase"/>
    <property type="match status" value="1"/>
</dbReference>
<dbReference type="PANTHER" id="PTHR12083:SF9">
    <property type="entry name" value="BIFUNCTIONAL POLYNUCLEOTIDE PHOSPHATASE_KINASE"/>
    <property type="match status" value="1"/>
</dbReference>
<dbReference type="FunFam" id="3.40.50.300:FF:002548">
    <property type="entry name" value="DNA kinase/phosphatase Pnk1"/>
    <property type="match status" value="1"/>
</dbReference>
<dbReference type="Gene3D" id="3.40.50.1000">
    <property type="entry name" value="HAD superfamily/HAD-like"/>
    <property type="match status" value="1"/>
</dbReference>
<dbReference type="InterPro" id="IPR036412">
    <property type="entry name" value="HAD-like_sf"/>
</dbReference>
<reference evidence="2" key="1">
    <citation type="journal article" date="2020" name="Stud. Mycol.">
        <title>101 Dothideomycetes genomes: a test case for predicting lifestyles and emergence of pathogens.</title>
        <authorList>
            <person name="Haridas S."/>
            <person name="Albert R."/>
            <person name="Binder M."/>
            <person name="Bloem J."/>
            <person name="Labutti K."/>
            <person name="Salamov A."/>
            <person name="Andreopoulos B."/>
            <person name="Baker S."/>
            <person name="Barry K."/>
            <person name="Bills G."/>
            <person name="Bluhm B."/>
            <person name="Cannon C."/>
            <person name="Castanera R."/>
            <person name="Culley D."/>
            <person name="Daum C."/>
            <person name="Ezra D."/>
            <person name="Gonzalez J."/>
            <person name="Henrissat B."/>
            <person name="Kuo A."/>
            <person name="Liang C."/>
            <person name="Lipzen A."/>
            <person name="Lutzoni F."/>
            <person name="Magnuson J."/>
            <person name="Mondo S."/>
            <person name="Nolan M."/>
            <person name="Ohm R."/>
            <person name="Pangilinan J."/>
            <person name="Park H.-J."/>
            <person name="Ramirez L."/>
            <person name="Alfaro M."/>
            <person name="Sun H."/>
            <person name="Tritt A."/>
            <person name="Yoshinaga Y."/>
            <person name="Zwiers L.-H."/>
            <person name="Turgeon B."/>
            <person name="Goodwin S."/>
            <person name="Spatafora J."/>
            <person name="Crous P."/>
            <person name="Grigoriev I."/>
        </authorList>
    </citation>
    <scope>NUCLEOTIDE SEQUENCE</scope>
    <source>
        <strain evidence="2">CBS 113979</strain>
    </source>
</reference>
<keyword evidence="2" id="KW-0418">Kinase</keyword>
<evidence type="ECO:0000313" key="2">
    <source>
        <dbReference type="EMBL" id="KAF1991288.1"/>
    </source>
</evidence>
<dbReference type="PANTHER" id="PTHR12083">
    <property type="entry name" value="BIFUNCTIONAL POLYNUCLEOTIDE PHOSPHATASE/KINASE"/>
    <property type="match status" value="1"/>
</dbReference>
<organism evidence="2 3">
    <name type="scientific">Aulographum hederae CBS 113979</name>
    <dbReference type="NCBI Taxonomy" id="1176131"/>
    <lineage>
        <taxon>Eukaryota</taxon>
        <taxon>Fungi</taxon>
        <taxon>Dikarya</taxon>
        <taxon>Ascomycota</taxon>
        <taxon>Pezizomycotina</taxon>
        <taxon>Dothideomycetes</taxon>
        <taxon>Pleosporomycetidae</taxon>
        <taxon>Aulographales</taxon>
        <taxon>Aulographaceae</taxon>
    </lineage>
</organism>
<sequence length="451" mass="50550">MPEAHPPSLKRRNSDDGSISPPPVKRKQQSTTTSKAVANFFTPVSKKAPEKISWRVVKDSLLIGKYDDPKDGSASGPTSSKTKVAAFDFDSTLIKTASGNRFGRDATDWQWWHGSIPQKLRAMSKDGYIIAIISNQAGISLKPNPKSIKSDQKRLADFKTKVSAVFTQLDLPVSIYAATTRDEYRKPRPGMWREFLEDQDLEIDDRLDLSESIFVGDAGGRPAEGGSVKDFSCSDRDFAANVGLKYHTPEEFFLGESPKPFIRDFDPSEHTSTATAPLDSNPLVFAKTNDLDIVMFCGSPGAGKSSFYWKHLQELGYERVNQDLLKTRDKCIKAATRFLEQGVPVVIDNTNAEPEIRAVWIQLARKFDIPIRCVHFTASAKLCEHNDAVRSLNVSSMNPEKRTMLPKVAFTSFTSRYKEPALTEGFEDIVKVDFIFEGTPDQKDIWCKYWI</sequence>
<dbReference type="GO" id="GO:0006281">
    <property type="term" value="P:DNA repair"/>
    <property type="evidence" value="ECO:0007669"/>
    <property type="project" value="TreeGrafter"/>
</dbReference>
<protein>
    <submittedName>
        <fullName evidence="2">DNA kinase/phosphatase Pnk1</fullName>
    </submittedName>
</protein>
<proteinExistence type="predicted"/>
<keyword evidence="3" id="KW-1185">Reference proteome</keyword>
<dbReference type="NCBIfam" id="TIGR01662">
    <property type="entry name" value="HAD-SF-IIIA"/>
    <property type="match status" value="1"/>
</dbReference>
<dbReference type="SUPFAM" id="SSF52540">
    <property type="entry name" value="P-loop containing nucleoside triphosphate hydrolases"/>
    <property type="match status" value="1"/>
</dbReference>
<dbReference type="OrthoDB" id="19045at2759"/>
<dbReference type="Pfam" id="PF08645">
    <property type="entry name" value="PNK3P"/>
    <property type="match status" value="1"/>
</dbReference>
<dbReference type="InterPro" id="IPR006551">
    <property type="entry name" value="Polynucleotide_phosphatase"/>
</dbReference>
<dbReference type="InterPro" id="IPR013954">
    <property type="entry name" value="PNK3P"/>
</dbReference>
<dbReference type="AlphaFoldDB" id="A0A6G1HEC5"/>
<dbReference type="SUPFAM" id="SSF56784">
    <property type="entry name" value="HAD-like"/>
    <property type="match status" value="1"/>
</dbReference>
<dbReference type="EMBL" id="ML977140">
    <property type="protein sequence ID" value="KAF1991288.1"/>
    <property type="molecule type" value="Genomic_DNA"/>
</dbReference>
<dbReference type="Proteomes" id="UP000800041">
    <property type="component" value="Unassembled WGS sequence"/>
</dbReference>
<feature type="region of interest" description="Disordered" evidence="1">
    <location>
        <begin position="1"/>
        <end position="40"/>
    </location>
</feature>
<accession>A0A6G1HEC5</accession>
<dbReference type="Pfam" id="PF13671">
    <property type="entry name" value="AAA_33"/>
    <property type="match status" value="1"/>
</dbReference>
<keyword evidence="2" id="KW-0808">Transferase</keyword>
<dbReference type="GO" id="GO:0046403">
    <property type="term" value="F:polynucleotide 3'-phosphatase activity"/>
    <property type="evidence" value="ECO:0007669"/>
    <property type="project" value="TreeGrafter"/>
</dbReference>
<dbReference type="InterPro" id="IPR027417">
    <property type="entry name" value="P-loop_NTPase"/>
</dbReference>
<dbReference type="FunFam" id="3.40.50.1000:FF:000078">
    <property type="entry name" value="Bifunctional polynucleotide phosphatase/kinase"/>
    <property type="match status" value="1"/>
</dbReference>
<dbReference type="InterPro" id="IPR023214">
    <property type="entry name" value="HAD_sf"/>
</dbReference>